<feature type="transmembrane region" description="Helical" evidence="7">
    <location>
        <begin position="485"/>
        <end position="503"/>
    </location>
</feature>
<dbReference type="EMBL" id="FOKW01000012">
    <property type="protein sequence ID" value="SFC62698.1"/>
    <property type="molecule type" value="Genomic_DNA"/>
</dbReference>
<keyword evidence="10" id="KW-1185">Reference proteome</keyword>
<keyword evidence="3" id="KW-0808">Transferase</keyword>
<name>A0A1I1KVD7_NATHA</name>
<dbReference type="SUPFAM" id="SSF55874">
    <property type="entry name" value="ATPase domain of HSP90 chaperone/DNA topoisomerase II/histidine kinase"/>
    <property type="match status" value="1"/>
</dbReference>
<dbReference type="InterPro" id="IPR036890">
    <property type="entry name" value="HATPase_C_sf"/>
</dbReference>
<dbReference type="SMART" id="SM00387">
    <property type="entry name" value="HATPase_c"/>
    <property type="match status" value="1"/>
</dbReference>
<evidence type="ECO:0000256" key="1">
    <source>
        <dbReference type="ARBA" id="ARBA00000085"/>
    </source>
</evidence>
<keyword evidence="6" id="KW-0067">ATP-binding</keyword>
<dbReference type="CDD" id="cd16936">
    <property type="entry name" value="HATPase_RsbW-like"/>
    <property type="match status" value="1"/>
</dbReference>
<evidence type="ECO:0000256" key="3">
    <source>
        <dbReference type="ARBA" id="ARBA00022679"/>
    </source>
</evidence>
<dbReference type="RefSeq" id="WP_089789588.1">
    <property type="nucleotide sequence ID" value="NZ_FOKW01000012.1"/>
</dbReference>
<keyword evidence="4" id="KW-0547">Nucleotide-binding</keyword>
<dbReference type="CDD" id="cd00082">
    <property type="entry name" value="HisKA"/>
    <property type="match status" value="1"/>
</dbReference>
<keyword evidence="5 9" id="KW-0418">Kinase</keyword>
<feature type="transmembrane region" description="Helical" evidence="7">
    <location>
        <begin position="109"/>
        <end position="127"/>
    </location>
</feature>
<dbReference type="PANTHER" id="PTHR44936">
    <property type="entry name" value="SENSOR PROTEIN CREC"/>
    <property type="match status" value="1"/>
</dbReference>
<evidence type="ECO:0000256" key="6">
    <source>
        <dbReference type="ARBA" id="ARBA00022840"/>
    </source>
</evidence>
<gene>
    <name evidence="9" type="ORF">SAMN05444422_11280</name>
</gene>
<dbReference type="InterPro" id="IPR050980">
    <property type="entry name" value="2C_sensor_his_kinase"/>
</dbReference>
<comment type="catalytic activity">
    <reaction evidence="1">
        <text>ATP + protein L-histidine = ADP + protein N-phospho-L-histidine.</text>
        <dbReference type="EC" id="2.7.13.3"/>
    </reaction>
</comment>
<organism evidence="9 10">
    <name type="scientific">Natronobacterium haloterrestre</name>
    <name type="common">Halobiforma haloterrestris</name>
    <dbReference type="NCBI Taxonomy" id="148448"/>
    <lineage>
        <taxon>Archaea</taxon>
        <taxon>Methanobacteriati</taxon>
        <taxon>Methanobacteriota</taxon>
        <taxon>Stenosarchaea group</taxon>
        <taxon>Halobacteria</taxon>
        <taxon>Halobacteriales</taxon>
        <taxon>Natrialbaceae</taxon>
        <taxon>Natronobacterium</taxon>
    </lineage>
</organism>
<evidence type="ECO:0000256" key="4">
    <source>
        <dbReference type="ARBA" id="ARBA00022741"/>
    </source>
</evidence>
<feature type="transmembrane region" description="Helical" evidence="7">
    <location>
        <begin position="73"/>
        <end position="97"/>
    </location>
</feature>
<dbReference type="InterPro" id="IPR005467">
    <property type="entry name" value="His_kinase_dom"/>
</dbReference>
<feature type="transmembrane region" description="Helical" evidence="7">
    <location>
        <begin position="368"/>
        <end position="386"/>
    </location>
</feature>
<evidence type="ECO:0000313" key="10">
    <source>
        <dbReference type="Proteomes" id="UP000199161"/>
    </source>
</evidence>
<dbReference type="EC" id="2.7.13.3" evidence="2"/>
<evidence type="ECO:0000313" key="9">
    <source>
        <dbReference type="EMBL" id="SFC62698.1"/>
    </source>
</evidence>
<dbReference type="GO" id="GO:0000155">
    <property type="term" value="F:phosphorelay sensor kinase activity"/>
    <property type="evidence" value="ECO:0007669"/>
    <property type="project" value="InterPro"/>
</dbReference>
<dbReference type="Proteomes" id="UP000199161">
    <property type="component" value="Unassembled WGS sequence"/>
</dbReference>
<dbReference type="InterPro" id="IPR003594">
    <property type="entry name" value="HATPase_dom"/>
</dbReference>
<keyword evidence="7" id="KW-1133">Transmembrane helix</keyword>
<evidence type="ECO:0000256" key="5">
    <source>
        <dbReference type="ARBA" id="ARBA00022777"/>
    </source>
</evidence>
<accession>A0A1I1KVD7</accession>
<feature type="transmembrane region" description="Helical" evidence="7">
    <location>
        <begin position="406"/>
        <end position="430"/>
    </location>
</feature>
<reference evidence="10" key="1">
    <citation type="submission" date="2016-10" db="EMBL/GenBank/DDBJ databases">
        <authorList>
            <person name="Varghese N."/>
            <person name="Submissions S."/>
        </authorList>
    </citation>
    <scope>NUCLEOTIDE SEQUENCE [LARGE SCALE GENOMIC DNA]</scope>
    <source>
        <strain evidence="10">DSM 13078</strain>
    </source>
</reference>
<keyword evidence="7" id="KW-0812">Transmembrane</keyword>
<dbReference type="PROSITE" id="PS50109">
    <property type="entry name" value="HIS_KIN"/>
    <property type="match status" value="1"/>
</dbReference>
<evidence type="ECO:0000256" key="2">
    <source>
        <dbReference type="ARBA" id="ARBA00012438"/>
    </source>
</evidence>
<protein>
    <recommendedName>
        <fullName evidence="2">histidine kinase</fullName>
        <ecNumber evidence="2">2.7.13.3</ecNumber>
    </recommendedName>
</protein>
<dbReference type="GO" id="GO:0005524">
    <property type="term" value="F:ATP binding"/>
    <property type="evidence" value="ECO:0007669"/>
    <property type="project" value="UniProtKB-KW"/>
</dbReference>
<dbReference type="OrthoDB" id="206256at2157"/>
<feature type="transmembrane region" description="Helical" evidence="7">
    <location>
        <begin position="38"/>
        <end position="61"/>
    </location>
</feature>
<dbReference type="PANTHER" id="PTHR44936:SF10">
    <property type="entry name" value="SENSOR PROTEIN RSTB"/>
    <property type="match status" value="1"/>
</dbReference>
<dbReference type="Pfam" id="PF02518">
    <property type="entry name" value="HATPase_c"/>
    <property type="match status" value="1"/>
</dbReference>
<feature type="domain" description="Histidine kinase" evidence="8">
    <location>
        <begin position="153"/>
        <end position="352"/>
    </location>
</feature>
<dbReference type="GO" id="GO:0005886">
    <property type="term" value="C:plasma membrane"/>
    <property type="evidence" value="ECO:0007669"/>
    <property type="project" value="UniProtKB-SubCell"/>
</dbReference>
<sequence>MPLRSGEIRLEGLLVALLGFGLTRLVVAETLRTETAVPFLVVGTVPLVVGLGLAVFGVVLAVGAFRRSYVRTVAGWTVLGTAAMTVVLGLTAAEAALRGDPVVIVSENSVLVANVLLGGAVGGALTGDRSAANRHRRREVERQVDQAVLINRVLRHEVLNSATIVRGYSELLPQRSDDDSVDAIREAADRIEATIEEIGEFADPSVSDLGAVDIEEVVRAELAGRGLPAETDLESVRVVADERLGIVVGELLENAFVHGTKTDAGETDGNPPVRVAIDASESVVHLRVIDDGPGLPARPRGLLEEGTLPEYDDPSSGFGLQQVRLLVERYEGTVSVEVDDGTTVTVSLPRATPVGEPTSPLEVGRRDLFVAGIASIVAGVTMGLYLDVVQGLLPVIGALYGVENPTVGWVTHLFHSLVFGLLFAAGMVRPTFRSHDGVGKRIALGAGWGVVLWLVAAGFVMPVWLSLVGLEAPLPNLSRAGLVSHVLWGTVLGGFYGVVSRWLSWPRR</sequence>
<dbReference type="AlphaFoldDB" id="A0A1I1KVD7"/>
<keyword evidence="7" id="KW-0472">Membrane</keyword>
<feature type="transmembrane region" description="Helical" evidence="7">
    <location>
        <begin position="442"/>
        <end position="465"/>
    </location>
</feature>
<dbReference type="Gene3D" id="3.30.565.10">
    <property type="entry name" value="Histidine kinase-like ATPase, C-terminal domain"/>
    <property type="match status" value="1"/>
</dbReference>
<evidence type="ECO:0000256" key="7">
    <source>
        <dbReference type="SAM" id="Phobius"/>
    </source>
</evidence>
<dbReference type="InterPro" id="IPR003661">
    <property type="entry name" value="HisK_dim/P_dom"/>
</dbReference>
<evidence type="ECO:0000259" key="8">
    <source>
        <dbReference type="PROSITE" id="PS50109"/>
    </source>
</evidence>
<proteinExistence type="predicted"/>